<dbReference type="Pfam" id="PF08590">
    <property type="entry name" value="DUF1771"/>
    <property type="match status" value="1"/>
</dbReference>
<evidence type="ECO:0000313" key="8">
    <source>
        <dbReference type="EMBL" id="EIM80519.1"/>
    </source>
</evidence>
<dbReference type="InterPro" id="IPR002625">
    <property type="entry name" value="Smr_dom"/>
</dbReference>
<dbReference type="InterPro" id="IPR036063">
    <property type="entry name" value="Smr_dom_sf"/>
</dbReference>
<feature type="domain" description="C3H1-type" evidence="6">
    <location>
        <begin position="512"/>
        <end position="539"/>
    </location>
</feature>
<keyword evidence="9" id="KW-1185">Reference proteome</keyword>
<dbReference type="RefSeq" id="XP_007310631.1">
    <property type="nucleotide sequence ID" value="XM_007310569.1"/>
</dbReference>
<dbReference type="KEGG" id="shs:STEHIDRAFT_162929"/>
<dbReference type="GeneID" id="18802186"/>
<dbReference type="SMART" id="SM00356">
    <property type="entry name" value="ZnF_C3H1"/>
    <property type="match status" value="2"/>
</dbReference>
<feature type="region of interest" description="Disordered" evidence="5">
    <location>
        <begin position="554"/>
        <end position="598"/>
    </location>
</feature>
<accession>R7RYY0</accession>
<name>R7RYY0_STEHR</name>
<protein>
    <recommendedName>
        <fullName evidence="10">DUF1771-domain-containing protein</fullName>
    </recommendedName>
</protein>
<feature type="domain" description="Smr" evidence="7">
    <location>
        <begin position="801"/>
        <end position="882"/>
    </location>
</feature>
<feature type="region of interest" description="Disordered" evidence="5">
    <location>
        <begin position="348"/>
        <end position="376"/>
    </location>
</feature>
<dbReference type="Proteomes" id="UP000053927">
    <property type="component" value="Unassembled WGS sequence"/>
</dbReference>
<dbReference type="PANTHER" id="PTHR46651:SF1">
    <property type="entry name" value="SMALL MUTS RELATED FAMILY PROTEIN"/>
    <property type="match status" value="1"/>
</dbReference>
<feature type="zinc finger region" description="C3H1-type" evidence="4">
    <location>
        <begin position="512"/>
        <end position="539"/>
    </location>
</feature>
<evidence type="ECO:0000259" key="7">
    <source>
        <dbReference type="PROSITE" id="PS50828"/>
    </source>
</evidence>
<evidence type="ECO:0000256" key="5">
    <source>
        <dbReference type="SAM" id="MobiDB-lite"/>
    </source>
</evidence>
<gene>
    <name evidence="8" type="ORF">STEHIDRAFT_162929</name>
</gene>
<feature type="compositionally biased region" description="Low complexity" evidence="5">
    <location>
        <begin position="131"/>
        <end position="145"/>
    </location>
</feature>
<dbReference type="InterPro" id="IPR000571">
    <property type="entry name" value="Znf_CCCH"/>
</dbReference>
<dbReference type="OMA" id="YMAYRSR"/>
<keyword evidence="2 4" id="KW-0863">Zinc-finger</keyword>
<feature type="compositionally biased region" description="Low complexity" evidence="5">
    <location>
        <begin position="359"/>
        <end position="376"/>
    </location>
</feature>
<dbReference type="EMBL" id="JH687398">
    <property type="protein sequence ID" value="EIM80519.1"/>
    <property type="molecule type" value="Genomic_DNA"/>
</dbReference>
<keyword evidence="3 4" id="KW-0862">Zinc</keyword>
<dbReference type="OrthoDB" id="3247158at2759"/>
<evidence type="ECO:0000256" key="4">
    <source>
        <dbReference type="PROSITE-ProRule" id="PRU00723"/>
    </source>
</evidence>
<dbReference type="PANTHER" id="PTHR46651">
    <property type="entry name" value="POLYADENYLATE-BINDING PROTEIN-INTERACTING PROTEIN 7"/>
    <property type="match status" value="1"/>
</dbReference>
<feature type="compositionally biased region" description="Low complexity" evidence="5">
    <location>
        <begin position="241"/>
        <end position="255"/>
    </location>
</feature>
<keyword evidence="1 4" id="KW-0479">Metal-binding</keyword>
<dbReference type="GO" id="GO:0008270">
    <property type="term" value="F:zinc ion binding"/>
    <property type="evidence" value="ECO:0007669"/>
    <property type="project" value="UniProtKB-KW"/>
</dbReference>
<evidence type="ECO:0008006" key="10">
    <source>
        <dbReference type="Google" id="ProtNLM"/>
    </source>
</evidence>
<feature type="domain" description="C3H1-type" evidence="6">
    <location>
        <begin position="488"/>
        <end position="511"/>
    </location>
</feature>
<dbReference type="SMART" id="SM01162">
    <property type="entry name" value="DUF1771"/>
    <property type="match status" value="1"/>
</dbReference>
<organism evidence="8 9">
    <name type="scientific">Stereum hirsutum (strain FP-91666)</name>
    <name type="common">White-rot fungus</name>
    <dbReference type="NCBI Taxonomy" id="721885"/>
    <lineage>
        <taxon>Eukaryota</taxon>
        <taxon>Fungi</taxon>
        <taxon>Dikarya</taxon>
        <taxon>Basidiomycota</taxon>
        <taxon>Agaricomycotina</taxon>
        <taxon>Agaricomycetes</taxon>
        <taxon>Russulales</taxon>
        <taxon>Stereaceae</taxon>
        <taxon>Stereum</taxon>
    </lineage>
</organism>
<feature type="region of interest" description="Disordered" evidence="5">
    <location>
        <begin position="131"/>
        <end position="198"/>
    </location>
</feature>
<feature type="compositionally biased region" description="Polar residues" evidence="5">
    <location>
        <begin position="287"/>
        <end position="299"/>
    </location>
</feature>
<dbReference type="SUPFAM" id="SSF160443">
    <property type="entry name" value="SMR domain-like"/>
    <property type="match status" value="1"/>
</dbReference>
<evidence type="ECO:0000313" key="9">
    <source>
        <dbReference type="Proteomes" id="UP000053927"/>
    </source>
</evidence>
<dbReference type="Pfam" id="PF14608">
    <property type="entry name" value="zf-CCCH_2"/>
    <property type="match status" value="2"/>
</dbReference>
<evidence type="ECO:0000256" key="3">
    <source>
        <dbReference type="ARBA" id="ARBA00022833"/>
    </source>
</evidence>
<sequence>MLSSMLAVSRPAFSESALSDSGSLSGFDPPPPRFPHTRAQLSAIARQYKLPDSYDSDAEGDDIPRVSAPLVARVVVLLDQEHEDEVKSLLKDTFGHIDDEALEQHVLDLMHKHRDDVAGVPFLFLTPSRRPISRPSSRASSHSARLIQRPDTPNSAPTSPLIHVFRRPHTPITSPLSTNNAPGTSYMTAHSDSPSASPIQQYISMPQAYSQFASSLPSSPLSSPRLSLNAKASEFRPHPRPLSAASSNPASLSQLRGDTPSPDLWAHPTLRPTSNLAIAAPLVPDTTLLSRSGTPSSLRASIRPGEQDDEEDPFDPFAHKHQPHNFHPIDVHGYGSWDELPATYPVDPYGPSAQIPLEQMSPPSFGSQPSQDSSASIDADANEMLTDGMTPFDVLSSVFGASLAPSELEEALANNGYDFERSMAWLVDRTAPPQPHGARGKMQSMGNRVSLVSRDGASGFVRGGRAGYDNGSANGRGAPRYVNGRPAQGGNRVCRYFLAGECLRADCRFSHDLERALCRFWLRGTCAKQENCEFLHHLPEQVDVNSLASAMSRTEISNHEPQPSNSPPPEEFPSLGYANSGDQMNRGGYYGRSDRTNYDPGRTRFAAAVKKPAPTNPTLAYQPRDQATLAARRQAMGSAAEPLHHRTAIIAPKPSPRLKLRPPTLLPTLPTGETINDLYMKYRSRALQLGAARNACLSRAADAWRRGDGAAAKRFSREGHDLNTKMAGQMAEAGATLVRERARLAEQAVKARDASWSDDPSDRTSRGQICGGGLGVVLGVARADSVGDRTLSPEEKMECVLDLHGLHSNEATEVLENFLLELEREHFYGLAYLVVGEEKHTGTQDVARGASRERLAAGVREWLHRWGYPWSERDGVICVDHLTHL</sequence>
<dbReference type="AlphaFoldDB" id="R7RYY0"/>
<dbReference type="SUPFAM" id="SSF90229">
    <property type="entry name" value="CCCH zinc finger"/>
    <property type="match status" value="1"/>
</dbReference>
<dbReference type="InterPro" id="IPR036855">
    <property type="entry name" value="Znf_CCCH_sf"/>
</dbReference>
<dbReference type="Gene3D" id="4.10.1000.10">
    <property type="entry name" value="Zinc finger, CCCH-type"/>
    <property type="match status" value="1"/>
</dbReference>
<proteinExistence type="predicted"/>
<dbReference type="PROSITE" id="PS50828">
    <property type="entry name" value="SMR"/>
    <property type="match status" value="1"/>
</dbReference>
<feature type="region of interest" description="Disordered" evidence="5">
    <location>
        <begin position="287"/>
        <end position="321"/>
    </location>
</feature>
<feature type="zinc finger region" description="C3H1-type" evidence="4">
    <location>
        <begin position="488"/>
        <end position="511"/>
    </location>
</feature>
<feature type="region of interest" description="Disordered" evidence="5">
    <location>
        <begin position="234"/>
        <end position="260"/>
    </location>
</feature>
<feature type="region of interest" description="Disordered" evidence="5">
    <location>
        <begin position="1"/>
        <end position="36"/>
    </location>
</feature>
<feature type="compositionally biased region" description="Low complexity" evidence="5">
    <location>
        <begin position="12"/>
        <end position="27"/>
    </location>
</feature>
<evidence type="ECO:0000256" key="2">
    <source>
        <dbReference type="ARBA" id="ARBA00022771"/>
    </source>
</evidence>
<dbReference type="Gene3D" id="3.30.1370.110">
    <property type="match status" value="1"/>
</dbReference>
<dbReference type="InterPro" id="IPR053242">
    <property type="entry name" value="PAM2-like_domain"/>
</dbReference>
<dbReference type="PROSITE" id="PS50103">
    <property type="entry name" value="ZF_C3H1"/>
    <property type="match status" value="2"/>
</dbReference>
<reference evidence="9" key="1">
    <citation type="journal article" date="2012" name="Science">
        <title>The Paleozoic origin of enzymatic lignin decomposition reconstructed from 31 fungal genomes.</title>
        <authorList>
            <person name="Floudas D."/>
            <person name="Binder M."/>
            <person name="Riley R."/>
            <person name="Barry K."/>
            <person name="Blanchette R.A."/>
            <person name="Henrissat B."/>
            <person name="Martinez A.T."/>
            <person name="Otillar R."/>
            <person name="Spatafora J.W."/>
            <person name="Yadav J.S."/>
            <person name="Aerts A."/>
            <person name="Benoit I."/>
            <person name="Boyd A."/>
            <person name="Carlson A."/>
            <person name="Copeland A."/>
            <person name="Coutinho P.M."/>
            <person name="de Vries R.P."/>
            <person name="Ferreira P."/>
            <person name="Findley K."/>
            <person name="Foster B."/>
            <person name="Gaskell J."/>
            <person name="Glotzer D."/>
            <person name="Gorecki P."/>
            <person name="Heitman J."/>
            <person name="Hesse C."/>
            <person name="Hori C."/>
            <person name="Igarashi K."/>
            <person name="Jurgens J.A."/>
            <person name="Kallen N."/>
            <person name="Kersten P."/>
            <person name="Kohler A."/>
            <person name="Kuees U."/>
            <person name="Kumar T.K.A."/>
            <person name="Kuo A."/>
            <person name="LaButti K."/>
            <person name="Larrondo L.F."/>
            <person name="Lindquist E."/>
            <person name="Ling A."/>
            <person name="Lombard V."/>
            <person name="Lucas S."/>
            <person name="Lundell T."/>
            <person name="Martin R."/>
            <person name="McLaughlin D.J."/>
            <person name="Morgenstern I."/>
            <person name="Morin E."/>
            <person name="Murat C."/>
            <person name="Nagy L.G."/>
            <person name="Nolan M."/>
            <person name="Ohm R.A."/>
            <person name="Patyshakuliyeva A."/>
            <person name="Rokas A."/>
            <person name="Ruiz-Duenas F.J."/>
            <person name="Sabat G."/>
            <person name="Salamov A."/>
            <person name="Samejima M."/>
            <person name="Schmutz J."/>
            <person name="Slot J.C."/>
            <person name="St John F."/>
            <person name="Stenlid J."/>
            <person name="Sun H."/>
            <person name="Sun S."/>
            <person name="Syed K."/>
            <person name="Tsang A."/>
            <person name="Wiebenga A."/>
            <person name="Young D."/>
            <person name="Pisabarro A."/>
            <person name="Eastwood D.C."/>
            <person name="Martin F."/>
            <person name="Cullen D."/>
            <person name="Grigoriev I.V."/>
            <person name="Hibbett D.S."/>
        </authorList>
    </citation>
    <scope>NUCLEOTIDE SEQUENCE [LARGE SCALE GENOMIC DNA]</scope>
    <source>
        <strain evidence="9">FP-91666</strain>
    </source>
</reference>
<evidence type="ECO:0000256" key="1">
    <source>
        <dbReference type="ARBA" id="ARBA00022723"/>
    </source>
</evidence>
<dbReference type="InterPro" id="IPR013899">
    <property type="entry name" value="DUF1771"/>
</dbReference>
<dbReference type="eggNOG" id="KOG1040">
    <property type="taxonomic scope" value="Eukaryota"/>
</dbReference>
<evidence type="ECO:0000259" key="6">
    <source>
        <dbReference type="PROSITE" id="PS50103"/>
    </source>
</evidence>
<feature type="compositionally biased region" description="Polar residues" evidence="5">
    <location>
        <begin position="171"/>
        <end position="198"/>
    </location>
</feature>